<dbReference type="GO" id="GO:0045292">
    <property type="term" value="P:mRNA cis splicing, via spliceosome"/>
    <property type="evidence" value="ECO:0007669"/>
    <property type="project" value="InterPro"/>
</dbReference>
<dbReference type="GO" id="GO:0005524">
    <property type="term" value="F:ATP binding"/>
    <property type="evidence" value="ECO:0007669"/>
    <property type="project" value="UniProtKB-UniRule"/>
</dbReference>
<protein>
    <recommendedName>
        <fullName evidence="1">non-specific serine/threonine protein kinase</fullName>
        <ecNumber evidence="1">2.7.11.1</ecNumber>
    </recommendedName>
</protein>
<dbReference type="FunCoup" id="A0A316VQD6">
    <property type="interactions" value="105"/>
</dbReference>
<dbReference type="AlphaFoldDB" id="A0A316VQD6"/>
<dbReference type="GeneID" id="37020081"/>
<comment type="similarity">
    <text evidence="7">Belongs to the protein kinase superfamily. CMGC Ser/Thr protein kinase family.</text>
</comment>
<dbReference type="Gene3D" id="1.10.510.10">
    <property type="entry name" value="Transferase(Phosphotransferase) domain 1"/>
    <property type="match status" value="1"/>
</dbReference>
<dbReference type="Pfam" id="PF00069">
    <property type="entry name" value="Pkinase"/>
    <property type="match status" value="1"/>
</dbReference>
<evidence type="ECO:0000256" key="6">
    <source>
        <dbReference type="ARBA" id="ARBA00022840"/>
    </source>
</evidence>
<dbReference type="SMART" id="SM00220">
    <property type="entry name" value="S_TKc"/>
    <property type="match status" value="1"/>
</dbReference>
<evidence type="ECO:0000256" key="7">
    <source>
        <dbReference type="ARBA" id="ARBA00023596"/>
    </source>
</evidence>
<evidence type="ECO:0000256" key="2">
    <source>
        <dbReference type="ARBA" id="ARBA00022527"/>
    </source>
</evidence>
<dbReference type="PROSITE" id="PS00108">
    <property type="entry name" value="PROTEIN_KINASE_ST"/>
    <property type="match status" value="1"/>
</dbReference>
<reference evidence="11 12" key="1">
    <citation type="journal article" date="2018" name="Mol. Biol. Evol.">
        <title>Broad Genomic Sampling Reveals a Smut Pathogenic Ancestry of the Fungal Clade Ustilaginomycotina.</title>
        <authorList>
            <person name="Kijpornyongpan T."/>
            <person name="Mondo S.J."/>
            <person name="Barry K."/>
            <person name="Sandor L."/>
            <person name="Lee J."/>
            <person name="Lipzen A."/>
            <person name="Pangilinan J."/>
            <person name="LaButti K."/>
            <person name="Hainaut M."/>
            <person name="Henrissat B."/>
            <person name="Grigoriev I.V."/>
            <person name="Spatafora J.W."/>
            <person name="Aime M.C."/>
        </authorList>
    </citation>
    <scope>NUCLEOTIDE SEQUENCE [LARGE SCALE GENOMIC DNA]</scope>
    <source>
        <strain evidence="11 12">MCA 3882</strain>
    </source>
</reference>
<evidence type="ECO:0000256" key="3">
    <source>
        <dbReference type="ARBA" id="ARBA00022679"/>
    </source>
</evidence>
<dbReference type="Proteomes" id="UP000245771">
    <property type="component" value="Unassembled WGS sequence"/>
</dbReference>
<dbReference type="EC" id="2.7.11.1" evidence="1"/>
<dbReference type="InParanoid" id="A0A316VQD6"/>
<dbReference type="SUPFAM" id="SSF56112">
    <property type="entry name" value="Protein kinase-like (PK-like)"/>
    <property type="match status" value="1"/>
</dbReference>
<dbReference type="EMBL" id="KZ819602">
    <property type="protein sequence ID" value="PWN37705.1"/>
    <property type="molecule type" value="Genomic_DNA"/>
</dbReference>
<dbReference type="InterPro" id="IPR000719">
    <property type="entry name" value="Prot_kinase_dom"/>
</dbReference>
<dbReference type="PROSITE" id="PS50011">
    <property type="entry name" value="PROTEIN_KINASE_DOM"/>
    <property type="match status" value="1"/>
</dbReference>
<dbReference type="Gene3D" id="3.30.200.20">
    <property type="entry name" value="Phosphorylase Kinase, domain 1"/>
    <property type="match status" value="1"/>
</dbReference>
<keyword evidence="6 8" id="KW-0067">ATP-binding</keyword>
<evidence type="ECO:0000259" key="10">
    <source>
        <dbReference type="PROSITE" id="PS50011"/>
    </source>
</evidence>
<dbReference type="OrthoDB" id="9332038at2759"/>
<organism evidence="11 12">
    <name type="scientific">Meira miltonrushii</name>
    <dbReference type="NCBI Taxonomy" id="1280837"/>
    <lineage>
        <taxon>Eukaryota</taxon>
        <taxon>Fungi</taxon>
        <taxon>Dikarya</taxon>
        <taxon>Basidiomycota</taxon>
        <taxon>Ustilaginomycotina</taxon>
        <taxon>Exobasidiomycetes</taxon>
        <taxon>Exobasidiales</taxon>
        <taxon>Brachybasidiaceae</taxon>
        <taxon>Meira</taxon>
    </lineage>
</organism>
<name>A0A316VQD6_9BASI</name>
<dbReference type="PANTHER" id="PTHR24058:SF103">
    <property type="entry name" value="SERINE_THREONINE-PROTEIN KINASE PRP4 HOMOLOG"/>
    <property type="match status" value="1"/>
</dbReference>
<proteinExistence type="inferred from homology"/>
<evidence type="ECO:0000256" key="8">
    <source>
        <dbReference type="PROSITE-ProRule" id="PRU10141"/>
    </source>
</evidence>
<evidence type="ECO:0000256" key="5">
    <source>
        <dbReference type="ARBA" id="ARBA00022777"/>
    </source>
</evidence>
<dbReference type="PANTHER" id="PTHR24058">
    <property type="entry name" value="DUAL SPECIFICITY PROTEIN KINASE"/>
    <property type="match status" value="1"/>
</dbReference>
<dbReference type="CDD" id="cd14135">
    <property type="entry name" value="STKc_PRP4"/>
    <property type="match status" value="1"/>
</dbReference>
<evidence type="ECO:0000256" key="1">
    <source>
        <dbReference type="ARBA" id="ARBA00012513"/>
    </source>
</evidence>
<keyword evidence="2" id="KW-0723">Serine/threonine-protein kinase</keyword>
<gene>
    <name evidence="11" type="ORF">FA14DRAFT_159629</name>
</gene>
<dbReference type="RefSeq" id="XP_025358007.1">
    <property type="nucleotide sequence ID" value="XM_025498300.1"/>
</dbReference>
<dbReference type="GO" id="GO:0004674">
    <property type="term" value="F:protein serine/threonine kinase activity"/>
    <property type="evidence" value="ECO:0007669"/>
    <property type="project" value="UniProtKB-KW"/>
</dbReference>
<evidence type="ECO:0000256" key="4">
    <source>
        <dbReference type="ARBA" id="ARBA00022741"/>
    </source>
</evidence>
<dbReference type="FunFam" id="1.10.510.10:FF:000078">
    <property type="entry name" value="Serine/threonine-protein kinase PRP4 homolog"/>
    <property type="match status" value="1"/>
</dbReference>
<dbReference type="InterPro" id="IPR008271">
    <property type="entry name" value="Ser/Thr_kinase_AS"/>
</dbReference>
<dbReference type="InterPro" id="IPR017441">
    <property type="entry name" value="Protein_kinase_ATP_BS"/>
</dbReference>
<feature type="region of interest" description="Disordered" evidence="9">
    <location>
        <begin position="51"/>
        <end position="75"/>
    </location>
</feature>
<keyword evidence="4 8" id="KW-0547">Nucleotide-binding</keyword>
<keyword evidence="3" id="KW-0808">Transferase</keyword>
<dbReference type="InterPro" id="IPR044092">
    <property type="entry name" value="STKc_PRP4"/>
</dbReference>
<dbReference type="STRING" id="1280837.A0A316VQD6"/>
<dbReference type="PROSITE" id="PS00107">
    <property type="entry name" value="PROTEIN_KINASE_ATP"/>
    <property type="match status" value="1"/>
</dbReference>
<dbReference type="InterPro" id="IPR050494">
    <property type="entry name" value="Ser_Thr_dual-spec_kinase"/>
</dbReference>
<feature type="domain" description="Protein kinase" evidence="10">
    <location>
        <begin position="183"/>
        <end position="505"/>
    </location>
</feature>
<keyword evidence="12" id="KW-1185">Reference proteome</keyword>
<keyword evidence="5 11" id="KW-0418">Kinase</keyword>
<evidence type="ECO:0000313" key="12">
    <source>
        <dbReference type="Proteomes" id="UP000245771"/>
    </source>
</evidence>
<accession>A0A316VQD6</accession>
<dbReference type="InterPro" id="IPR011009">
    <property type="entry name" value="Kinase-like_dom_sf"/>
</dbReference>
<evidence type="ECO:0000313" key="11">
    <source>
        <dbReference type="EMBL" id="PWN37705.1"/>
    </source>
</evidence>
<evidence type="ECO:0000256" key="9">
    <source>
        <dbReference type="SAM" id="MobiDB-lite"/>
    </source>
</evidence>
<sequence length="507" mass="57091">MAIVQKYKTQDVAAPILEESKGSELKLKVDDYVTPPAMQFSNNGGIELAKSENDAGLLEPEKQGMSAAEYNPDLDRAPNKEHVLEEEQASAFDNADGDSEYEEVEVDDDDEVDDIFALGVSDAPKTKIIRVKKNRPKVQEAKPASETTVKDRDVPATLTDNWDDAEGYYRISLGEKIGEGGRYHVFANLGRGMFSAVVRARDTQQNDKEVAIKVIRSQESMYKAGMKEISILQKLANLDPDDRRHLVRLLGYFEHRNHLCMVFESLHMNLREVVRRFGNDVGLNLRAVRAYAHQIFLALALMRKAEIMHADLKPDNILVNESKTAIKVCDLGSASSISEMEITPYLVSRFYRAPEIILGLPYDCALDMWSIGCTLFELFTGRILFPGKSNNHMLMLMQELKGKFTTKQIRKGRFSGMHFDDQNAFISRERDRATGSDVLKKIANFNPVQAGTDLRSRLLPPQAIKGMSQHDLRLTNSFIDLLSRTLELDPARRITPVQALQHPLFSG</sequence>
<feature type="binding site" evidence="8">
    <location>
        <position position="213"/>
    </location>
    <ligand>
        <name>ATP</name>
        <dbReference type="ChEBI" id="CHEBI:30616"/>
    </ligand>
</feature>